<dbReference type="InterPro" id="IPR050416">
    <property type="entry name" value="FAD-linked_Oxidoreductase"/>
</dbReference>
<keyword evidence="5" id="KW-0560">Oxidoreductase</keyword>
<organism evidence="7 8">
    <name type="scientific">Clonostachys rhizophaga</name>
    <dbReference type="NCBI Taxonomy" id="160324"/>
    <lineage>
        <taxon>Eukaryota</taxon>
        <taxon>Fungi</taxon>
        <taxon>Dikarya</taxon>
        <taxon>Ascomycota</taxon>
        <taxon>Pezizomycotina</taxon>
        <taxon>Sordariomycetes</taxon>
        <taxon>Hypocreomycetidae</taxon>
        <taxon>Hypocreales</taxon>
        <taxon>Bionectriaceae</taxon>
        <taxon>Clonostachys</taxon>
    </lineage>
</organism>
<dbReference type="InterPro" id="IPR006094">
    <property type="entry name" value="Oxid_FAD_bind_N"/>
</dbReference>
<dbReference type="InterPro" id="IPR016169">
    <property type="entry name" value="FAD-bd_PCMH_sub2"/>
</dbReference>
<dbReference type="PANTHER" id="PTHR42973">
    <property type="entry name" value="BINDING OXIDOREDUCTASE, PUTATIVE (AFU_ORTHOLOGUE AFUA_1G17690)-RELATED"/>
    <property type="match status" value="1"/>
</dbReference>
<keyword evidence="4" id="KW-0274">FAD</keyword>
<dbReference type="InterPro" id="IPR006093">
    <property type="entry name" value="Oxy_OxRdtase_FAD_BS"/>
</dbReference>
<dbReference type="EMBL" id="CABFNQ020000748">
    <property type="protein sequence ID" value="CAH0033846.1"/>
    <property type="molecule type" value="Genomic_DNA"/>
</dbReference>
<comment type="cofactor">
    <cofactor evidence="1">
        <name>FAD</name>
        <dbReference type="ChEBI" id="CHEBI:57692"/>
    </cofactor>
</comment>
<dbReference type="SUPFAM" id="SSF56176">
    <property type="entry name" value="FAD-binding/transporter-associated domain-like"/>
    <property type="match status" value="1"/>
</dbReference>
<gene>
    <name evidence="7" type="ORF">CRHIZ90672A_00006766</name>
</gene>
<sequence>LKGSITLNPKTIMYTTKGKYSAKILQRGTDDYERCRSNNPSAATPERYPHEIHVVETTEDVSKAIKRASELGVSIGVRSSGHIFSLGAIVDDGIMIDTTNLNREAVYDRTTQEIHFGPAVRVEEISAKLASVKRFFPHGHAPTVAAGGFLLAGGQGWFVRGWGATSQTWITKMEIVVPDGRVVTASRTKNRDLFWAARGSGLAFFGVVTKFWARTMRASNLWDRSLTFELGDKYEELMTWAFESGNKTPQWGTDLNMTIFYPEKYDPTLDTDEIPANAKLHMGLSLQAYADTKAQASILLSAYDDIPSSIKDLLVEVKPLQASSFEHIYKKKRGLIGSAGQRWSILSMLNEPSLPLPQLIKAVKPALCELPTRLSSAFMCICDIKPDEDGDALLSMPQQYYISTITQWKDPGLEPDIYQHMRDRYKQALPAACGIYVADYDVTCDDSNGKVMSDIALEKFLKIRQRWDPQELFPNYKKIIATHQKVNNSVIKAKM</sequence>
<dbReference type="Proteomes" id="UP000696573">
    <property type="component" value="Unassembled WGS sequence"/>
</dbReference>
<proteinExistence type="inferred from homology"/>
<evidence type="ECO:0000256" key="4">
    <source>
        <dbReference type="ARBA" id="ARBA00022827"/>
    </source>
</evidence>
<dbReference type="GO" id="GO:0071949">
    <property type="term" value="F:FAD binding"/>
    <property type="evidence" value="ECO:0007669"/>
    <property type="project" value="InterPro"/>
</dbReference>
<protein>
    <recommendedName>
        <fullName evidence="6">FAD-binding PCMH-type domain-containing protein</fullName>
    </recommendedName>
</protein>
<dbReference type="PANTHER" id="PTHR42973:SF39">
    <property type="entry name" value="FAD-BINDING PCMH-TYPE DOMAIN-CONTAINING PROTEIN"/>
    <property type="match status" value="1"/>
</dbReference>
<evidence type="ECO:0000256" key="1">
    <source>
        <dbReference type="ARBA" id="ARBA00001974"/>
    </source>
</evidence>
<reference evidence="7" key="1">
    <citation type="submission" date="2021-10" db="EMBL/GenBank/DDBJ databases">
        <authorList>
            <person name="Piombo E."/>
        </authorList>
    </citation>
    <scope>NUCLEOTIDE SEQUENCE</scope>
</reference>
<evidence type="ECO:0000256" key="2">
    <source>
        <dbReference type="ARBA" id="ARBA00005466"/>
    </source>
</evidence>
<accession>A0A9N9YTP3</accession>
<dbReference type="InterPro" id="IPR016166">
    <property type="entry name" value="FAD-bd_PCMH"/>
</dbReference>
<keyword evidence="3" id="KW-0285">Flavoprotein</keyword>
<comment type="caution">
    <text evidence="7">The sequence shown here is derived from an EMBL/GenBank/DDBJ whole genome shotgun (WGS) entry which is preliminary data.</text>
</comment>
<dbReference type="Gene3D" id="3.30.465.10">
    <property type="match status" value="1"/>
</dbReference>
<dbReference type="GO" id="GO:0016491">
    <property type="term" value="F:oxidoreductase activity"/>
    <property type="evidence" value="ECO:0007669"/>
    <property type="project" value="UniProtKB-KW"/>
</dbReference>
<dbReference type="InterPro" id="IPR036318">
    <property type="entry name" value="FAD-bd_PCMH-like_sf"/>
</dbReference>
<evidence type="ECO:0000256" key="3">
    <source>
        <dbReference type="ARBA" id="ARBA00022630"/>
    </source>
</evidence>
<evidence type="ECO:0000259" key="6">
    <source>
        <dbReference type="PROSITE" id="PS51387"/>
    </source>
</evidence>
<keyword evidence="8" id="KW-1185">Reference proteome</keyword>
<feature type="non-terminal residue" evidence="7">
    <location>
        <position position="495"/>
    </location>
</feature>
<dbReference type="PROSITE" id="PS00862">
    <property type="entry name" value="OX2_COVAL_FAD"/>
    <property type="match status" value="1"/>
</dbReference>
<dbReference type="Pfam" id="PF01565">
    <property type="entry name" value="FAD_binding_4"/>
    <property type="match status" value="1"/>
</dbReference>
<evidence type="ECO:0000313" key="7">
    <source>
        <dbReference type="EMBL" id="CAH0033846.1"/>
    </source>
</evidence>
<feature type="domain" description="FAD-binding PCMH-type" evidence="6">
    <location>
        <begin position="45"/>
        <end position="218"/>
    </location>
</feature>
<name>A0A9N9YTP3_9HYPO</name>
<dbReference type="OrthoDB" id="415825at2759"/>
<evidence type="ECO:0000313" key="8">
    <source>
        <dbReference type="Proteomes" id="UP000696573"/>
    </source>
</evidence>
<comment type="similarity">
    <text evidence="2">Belongs to the oxygen-dependent FAD-linked oxidoreductase family.</text>
</comment>
<evidence type="ECO:0000256" key="5">
    <source>
        <dbReference type="ARBA" id="ARBA00023002"/>
    </source>
</evidence>
<dbReference type="PROSITE" id="PS51387">
    <property type="entry name" value="FAD_PCMH"/>
    <property type="match status" value="1"/>
</dbReference>
<dbReference type="AlphaFoldDB" id="A0A9N9YTP3"/>